<dbReference type="OrthoDB" id="10463224at2759"/>
<dbReference type="Proteomes" id="UP000070412">
    <property type="component" value="Unassembled WGS sequence"/>
</dbReference>
<gene>
    <name evidence="2" type="ORF">SSS_3727</name>
</gene>
<evidence type="ECO:0000313" key="2">
    <source>
        <dbReference type="EMBL" id="KAF7489156.1"/>
    </source>
</evidence>
<proteinExistence type="predicted"/>
<dbReference type="AlphaFoldDB" id="A0A834R5S8"/>
<feature type="transmembrane region" description="Helical" evidence="1">
    <location>
        <begin position="78"/>
        <end position="96"/>
    </location>
</feature>
<sequence length="132" mass="15299">MADLINNHCLFKLIFILTLTLGMVIYTIIFVVYTSRLVIYFYNFSWYLFESILLLLLALILLFEAVIAYFLTSHTTCTTIVLISDLITLIIGFLMFRNHRYGFVPAIKTNTKSIDPDSTLMTKILSKQMFYG</sequence>
<dbReference type="EnsemblMetazoa" id="SSS_3727s_mrna">
    <property type="protein sequence ID" value="KAF7489156.1"/>
    <property type="gene ID" value="SSS_3727"/>
</dbReference>
<keyword evidence="1" id="KW-1133">Transmembrane helix</keyword>
<keyword evidence="4" id="KW-1185">Reference proteome</keyword>
<reference evidence="4" key="1">
    <citation type="journal article" date="2020" name="PLoS Negl. Trop. Dis.">
        <title>High-quality nuclear genome for Sarcoptes scabiei-A critical resource for a neglected parasite.</title>
        <authorList>
            <person name="Korhonen P.K."/>
            <person name="Gasser R.B."/>
            <person name="Ma G."/>
            <person name="Wang T."/>
            <person name="Stroehlein A.J."/>
            <person name="Young N.D."/>
            <person name="Ang C.S."/>
            <person name="Fernando D.D."/>
            <person name="Lu H.C."/>
            <person name="Taylor S."/>
            <person name="Reynolds S.L."/>
            <person name="Mofiz E."/>
            <person name="Najaraj S.H."/>
            <person name="Gowda H."/>
            <person name="Madugundu A."/>
            <person name="Renuse S."/>
            <person name="Holt D."/>
            <person name="Pandey A."/>
            <person name="Papenfuss A.T."/>
            <person name="Fischer K."/>
        </authorList>
    </citation>
    <scope>NUCLEOTIDE SEQUENCE [LARGE SCALE GENOMIC DNA]</scope>
</reference>
<name>A0A834R5S8_SARSC</name>
<keyword evidence="1" id="KW-0812">Transmembrane</keyword>
<reference evidence="2" key="2">
    <citation type="submission" date="2020-01" db="EMBL/GenBank/DDBJ databases">
        <authorList>
            <person name="Korhonen P.K.K."/>
            <person name="Guangxu M.G."/>
            <person name="Wang T.W."/>
            <person name="Stroehlein A.J.S."/>
            <person name="Young N.D."/>
            <person name="Ang C.-S.A."/>
            <person name="Fernando D.W.F."/>
            <person name="Lu H.L."/>
            <person name="Taylor S.T."/>
            <person name="Ehtesham M.E.M."/>
            <person name="Najaraj S.H.N."/>
            <person name="Harsha G.H.G."/>
            <person name="Madugundu A.M."/>
            <person name="Renuse S.R."/>
            <person name="Holt D.H."/>
            <person name="Pandey A.P."/>
            <person name="Papenfuss A.P."/>
            <person name="Gasser R.B.G."/>
            <person name="Fischer K.F."/>
        </authorList>
    </citation>
    <scope>NUCLEOTIDE SEQUENCE</scope>
    <source>
        <strain evidence="2">SSS_KF_BRIS2020</strain>
    </source>
</reference>
<evidence type="ECO:0000313" key="3">
    <source>
        <dbReference type="EnsemblMetazoa" id="KAF7489156.1"/>
    </source>
</evidence>
<reference evidence="3" key="3">
    <citation type="submission" date="2022-06" db="UniProtKB">
        <authorList>
            <consortium name="EnsemblMetazoa"/>
        </authorList>
    </citation>
    <scope>IDENTIFICATION</scope>
</reference>
<feature type="transmembrane region" description="Helical" evidence="1">
    <location>
        <begin position="46"/>
        <end position="72"/>
    </location>
</feature>
<evidence type="ECO:0000256" key="1">
    <source>
        <dbReference type="SAM" id="Phobius"/>
    </source>
</evidence>
<accession>A0A834R5S8</accession>
<dbReference type="EMBL" id="WVUK01000065">
    <property type="protein sequence ID" value="KAF7489156.1"/>
    <property type="molecule type" value="Genomic_DNA"/>
</dbReference>
<evidence type="ECO:0000313" key="4">
    <source>
        <dbReference type="Proteomes" id="UP000070412"/>
    </source>
</evidence>
<keyword evidence="1" id="KW-0472">Membrane</keyword>
<protein>
    <submittedName>
        <fullName evidence="2 3">Uncharacterized protein</fullName>
    </submittedName>
</protein>
<organism evidence="2">
    <name type="scientific">Sarcoptes scabiei</name>
    <name type="common">Itch mite</name>
    <name type="synonym">Acarus scabiei</name>
    <dbReference type="NCBI Taxonomy" id="52283"/>
    <lineage>
        <taxon>Eukaryota</taxon>
        <taxon>Metazoa</taxon>
        <taxon>Ecdysozoa</taxon>
        <taxon>Arthropoda</taxon>
        <taxon>Chelicerata</taxon>
        <taxon>Arachnida</taxon>
        <taxon>Acari</taxon>
        <taxon>Acariformes</taxon>
        <taxon>Sarcoptiformes</taxon>
        <taxon>Astigmata</taxon>
        <taxon>Psoroptidia</taxon>
        <taxon>Sarcoptoidea</taxon>
        <taxon>Sarcoptidae</taxon>
        <taxon>Sarcoptinae</taxon>
        <taxon>Sarcoptes</taxon>
    </lineage>
</organism>
<feature type="transmembrane region" description="Helical" evidence="1">
    <location>
        <begin position="13"/>
        <end position="34"/>
    </location>
</feature>